<keyword evidence="2 10" id="KW-0479">Metal-binding</keyword>
<keyword evidence="1 10" id="KW-0540">Nuclease</keyword>
<evidence type="ECO:0000256" key="10">
    <source>
        <dbReference type="HAMAP-Rule" id="MF_01470"/>
    </source>
</evidence>
<keyword evidence="3 10" id="KW-0255">Endonuclease</keyword>
<comment type="function">
    <text evidence="10">CRISPR (clustered regularly interspaced short palindromic repeat), is an adaptive immune system that provides protection against mobile genetic elements (viruses, transposable elements and conjugative plasmids). CRISPR clusters contain spacers, sequences complementary to antecedent mobile elements, and target invading nucleic acids. CRISPR clusters are transcribed and processed into CRISPR RNA (crRNA). Acts as a dsDNA endonuclease. Involved in the integration of spacer DNA into the CRISPR cassette.</text>
</comment>
<name>A0A2R3MTP0_9BACE</name>
<keyword evidence="12" id="KW-0695">RNA-directed DNA polymerase</keyword>
<dbReference type="SUPFAM" id="SSF56672">
    <property type="entry name" value="DNA/RNA polymerases"/>
    <property type="match status" value="1"/>
</dbReference>
<dbReference type="GO" id="GO:0003964">
    <property type="term" value="F:RNA-directed DNA polymerase activity"/>
    <property type="evidence" value="ECO:0007669"/>
    <property type="project" value="UniProtKB-KW"/>
</dbReference>
<reference evidence="12 14" key="2">
    <citation type="submission" date="2019-03" db="EMBL/GenBank/DDBJ databases">
        <title>Genomic Encyclopedia of Type Strains, Phase IV (KMG-IV): sequencing the most valuable type-strain genomes for metagenomic binning, comparative biology and taxonomic classification.</title>
        <authorList>
            <person name="Goeker M."/>
        </authorList>
    </citation>
    <scope>NUCLEOTIDE SEQUENCE [LARGE SCALE GENOMIC DNA]</scope>
    <source>
        <strain evidence="12 14">DSM 23917</strain>
    </source>
</reference>
<dbReference type="GO" id="GO:0051607">
    <property type="term" value="P:defense response to virus"/>
    <property type="evidence" value="ECO:0007669"/>
    <property type="project" value="UniProtKB-UniRule"/>
</dbReference>
<dbReference type="InterPro" id="IPR042206">
    <property type="entry name" value="CRISPR-assoc_Cas1_C"/>
</dbReference>
<evidence type="ECO:0000313" key="14">
    <source>
        <dbReference type="Proteomes" id="UP000295600"/>
    </source>
</evidence>
<keyword evidence="8 10" id="KW-0464">Manganese</keyword>
<reference evidence="13 15" key="1">
    <citation type="submission" date="2019-02" db="EMBL/GenBank/DDBJ databases">
        <authorList>
            <consortium name="Pathogen Informatics"/>
        </authorList>
    </citation>
    <scope>NUCLEOTIDE SEQUENCE [LARGE SCALE GENOMIC DNA]</scope>
    <source>
        <strain evidence="13 15">3012STDY7078512</strain>
    </source>
</reference>
<evidence type="ECO:0000256" key="5">
    <source>
        <dbReference type="ARBA" id="ARBA00022842"/>
    </source>
</evidence>
<evidence type="ECO:0000256" key="1">
    <source>
        <dbReference type="ARBA" id="ARBA00022722"/>
    </source>
</evidence>
<dbReference type="InterPro" id="IPR050646">
    <property type="entry name" value="Cas1"/>
</dbReference>
<evidence type="ECO:0000256" key="3">
    <source>
        <dbReference type="ARBA" id="ARBA00022759"/>
    </source>
</evidence>
<accession>A0A2R3MTP0</accession>
<keyword evidence="4 10" id="KW-0378">Hydrolase</keyword>
<evidence type="ECO:0000256" key="9">
    <source>
        <dbReference type="ARBA" id="ARBA00038592"/>
    </source>
</evidence>
<evidence type="ECO:0000256" key="8">
    <source>
        <dbReference type="ARBA" id="ARBA00023211"/>
    </source>
</evidence>
<dbReference type="Gene3D" id="1.20.120.920">
    <property type="entry name" value="CRISPR-associated endonuclease Cas1, C-terminal domain"/>
    <property type="match status" value="1"/>
</dbReference>
<comment type="subunit">
    <text evidence="9 10">Homodimer, forms a heterotetramer with a Cas2 homodimer.</text>
</comment>
<dbReference type="HAMAP" id="MF_01470">
    <property type="entry name" value="Cas1"/>
    <property type="match status" value="1"/>
</dbReference>
<proteinExistence type="inferred from homology"/>
<dbReference type="PANTHER" id="PTHR34353">
    <property type="entry name" value="CRISPR-ASSOCIATED ENDONUCLEASE CAS1 1"/>
    <property type="match status" value="1"/>
</dbReference>
<gene>
    <name evidence="13" type="primary">ltrA</name>
    <name evidence="10" type="synonym">cas1</name>
    <name evidence="12" type="ORF">EV202_12228</name>
    <name evidence="13" type="ORF">NCTC7812_01371</name>
</gene>
<dbReference type="PROSITE" id="PS50878">
    <property type="entry name" value="RT_POL"/>
    <property type="match status" value="1"/>
</dbReference>
<evidence type="ECO:0000313" key="12">
    <source>
        <dbReference type="EMBL" id="TCO89144.1"/>
    </source>
</evidence>
<dbReference type="InterPro" id="IPR043502">
    <property type="entry name" value="DNA/RNA_pol_sf"/>
</dbReference>
<evidence type="ECO:0000256" key="2">
    <source>
        <dbReference type="ARBA" id="ARBA00022723"/>
    </source>
</evidence>
<dbReference type="OrthoDB" id="9803119at2"/>
<keyword evidence="5 10" id="KW-0460">Magnesium</keyword>
<dbReference type="CDD" id="cd09634">
    <property type="entry name" value="Cas1_I-II-III"/>
    <property type="match status" value="1"/>
</dbReference>
<keyword evidence="6 10" id="KW-0051">Antiviral defense</keyword>
<dbReference type="CDD" id="cd01651">
    <property type="entry name" value="RT_G2_intron"/>
    <property type="match status" value="1"/>
</dbReference>
<evidence type="ECO:0000256" key="6">
    <source>
        <dbReference type="ARBA" id="ARBA00023118"/>
    </source>
</evidence>
<feature type="binding site" evidence="10">
    <location>
        <position position="652"/>
    </location>
    <ligand>
        <name>Mn(2+)</name>
        <dbReference type="ChEBI" id="CHEBI:29035"/>
    </ligand>
</feature>
<feature type="binding site" evidence="10">
    <location>
        <position position="586"/>
    </location>
    <ligand>
        <name>Mn(2+)</name>
        <dbReference type="ChEBI" id="CHEBI:29035"/>
    </ligand>
</feature>
<dbReference type="PANTHER" id="PTHR34353:SF2">
    <property type="entry name" value="CRISPR-ASSOCIATED ENDONUCLEASE CAS1 1"/>
    <property type="match status" value="1"/>
</dbReference>
<dbReference type="Gene3D" id="3.100.10.20">
    <property type="entry name" value="CRISPR-associated endonuclease Cas1, N-terminal domain"/>
    <property type="match status" value="1"/>
</dbReference>
<dbReference type="GO" id="GO:0003677">
    <property type="term" value="F:DNA binding"/>
    <property type="evidence" value="ECO:0007669"/>
    <property type="project" value="UniProtKB-KW"/>
</dbReference>
<dbReference type="InterPro" id="IPR000477">
    <property type="entry name" value="RT_dom"/>
</dbReference>
<evidence type="ECO:0000313" key="13">
    <source>
        <dbReference type="EMBL" id="VFB13841.1"/>
    </source>
</evidence>
<dbReference type="Proteomes" id="UP000396835">
    <property type="component" value="Unassembled WGS sequence"/>
</dbReference>
<comment type="cofactor">
    <cofactor evidence="10">
        <name>Mg(2+)</name>
        <dbReference type="ChEBI" id="CHEBI:18420"/>
    </cofactor>
    <cofactor evidence="10">
        <name>Mn(2+)</name>
        <dbReference type="ChEBI" id="CHEBI:29035"/>
    </cofactor>
</comment>
<dbReference type="GO" id="GO:0046872">
    <property type="term" value="F:metal ion binding"/>
    <property type="evidence" value="ECO:0007669"/>
    <property type="project" value="UniProtKB-UniRule"/>
</dbReference>
<feature type="binding site" evidence="10">
    <location>
        <position position="667"/>
    </location>
    <ligand>
        <name>Mn(2+)</name>
        <dbReference type="ChEBI" id="CHEBI:29035"/>
    </ligand>
</feature>
<evidence type="ECO:0000256" key="7">
    <source>
        <dbReference type="ARBA" id="ARBA00023125"/>
    </source>
</evidence>
<evidence type="ECO:0000313" key="15">
    <source>
        <dbReference type="Proteomes" id="UP000396835"/>
    </source>
</evidence>
<evidence type="ECO:0000256" key="4">
    <source>
        <dbReference type="ARBA" id="ARBA00022801"/>
    </source>
</evidence>
<evidence type="ECO:0000259" key="11">
    <source>
        <dbReference type="PROSITE" id="PS50878"/>
    </source>
</evidence>
<dbReference type="AlphaFoldDB" id="A0A2R3MTP0"/>
<keyword evidence="7 10" id="KW-0238">DNA-binding</keyword>
<feature type="domain" description="Reverse transcriptase" evidence="11">
    <location>
        <begin position="50"/>
        <end position="277"/>
    </location>
</feature>
<sequence>MSERLFEKLCSVGQLMLAWRVVKAKNSVGGIDGLTIVEFESHLDRHLSELIAELQAGTWKPQPYKKMGIPKKTGEIRTIGLLSLRDKVVQTAIKQLVEPRFENLFMGNSYGYRPEKGHTKAVRRALFECNNKKNQWLLRLDIDNYFDTISHDILFARLHALIPDEEINRLIQLSVKMGMVTRKLKWEEISCGVPQGAVLSPLLANLYLHQFDQFIVTHADSYVRYADDFIILCETREKAEEVMQEAAGFLKERLRLSLNTPEIGKIEDGFEFLGITLNKKGLSLSASKREKLLQRIENIEFRGGFFSDKDKSIWQGIRNYYGKLLPESILIDLDKALVQRLQTMIEQQPDKIRSISGLKNGLAEAAFLSDEMQLKRKNIVNHLAETYLSVKGAKPSKSSDAQNRDLINSRKAEYRKKEAEGSELVIRTPGSHIGVSGQNIVVRIQGKVAYKKPSASLRHLTVTGQGVSLSSNVIRFCMERKIPIDFFEGATHYASVVSPKFVENTLWEAQARMTEEQRFTLAQRLILGKLKNQVNLIKYFHKYHKTTREDIKQQFVVATAKISATIDELKELPFTDNYQEVLMGKEAQAALCYWGYIEKMLEDDEINFEGRVRRGASDLVNSMLNYAYSFLYNRVWQALLSEGLNPMDSVLHKRQAGKPTLVFDVVELFRAQGTDRVVIGLVQRGVSLKMNGALLDDNTKKILTQSVLERMNRYEKYRGEEMPFERIFVEQAKEIAAYVESGQTFKPYIAKW</sequence>
<organism evidence="12 14">
    <name type="scientific">Prevotella heparinolytica</name>
    <dbReference type="NCBI Taxonomy" id="28113"/>
    <lineage>
        <taxon>Bacteria</taxon>
        <taxon>Pseudomonadati</taxon>
        <taxon>Bacteroidota</taxon>
        <taxon>Bacteroidia</taxon>
        <taxon>Bacteroidales</taxon>
        <taxon>Bacteroidaceae</taxon>
        <taxon>Bacteroides</taxon>
    </lineage>
</organism>
<dbReference type="GO" id="GO:0004519">
    <property type="term" value="F:endonuclease activity"/>
    <property type="evidence" value="ECO:0007669"/>
    <property type="project" value="UniProtKB-UniRule"/>
</dbReference>
<keyword evidence="12" id="KW-0808">Transferase</keyword>
<dbReference type="GO" id="GO:0016787">
    <property type="term" value="F:hydrolase activity"/>
    <property type="evidence" value="ECO:0007669"/>
    <property type="project" value="UniProtKB-KW"/>
</dbReference>
<dbReference type="Proteomes" id="UP000295600">
    <property type="component" value="Unassembled WGS sequence"/>
</dbReference>
<dbReference type="EMBL" id="CAACYH010000004">
    <property type="protein sequence ID" value="VFB13841.1"/>
    <property type="molecule type" value="Genomic_DNA"/>
</dbReference>
<dbReference type="NCBIfam" id="TIGR00287">
    <property type="entry name" value="cas1"/>
    <property type="match status" value="1"/>
</dbReference>
<dbReference type="InterPro" id="IPR042211">
    <property type="entry name" value="CRISPR-assoc_Cas1_N"/>
</dbReference>
<dbReference type="RefSeq" id="WP_106069896.1">
    <property type="nucleotide sequence ID" value="NZ_CAACYH010000004.1"/>
</dbReference>
<dbReference type="GeneID" id="94548996"/>
<keyword evidence="12" id="KW-0548">Nucleotidyltransferase</keyword>
<dbReference type="EMBL" id="SLXB01000022">
    <property type="protein sequence ID" value="TCO89144.1"/>
    <property type="molecule type" value="Genomic_DNA"/>
</dbReference>
<dbReference type="Pfam" id="PF00078">
    <property type="entry name" value="RVT_1"/>
    <property type="match status" value="1"/>
</dbReference>
<protein>
    <recommendedName>
        <fullName evidence="10">CRISPR-associated endonuclease Cas1</fullName>
        <ecNumber evidence="10">3.1.-.-</ecNumber>
    </recommendedName>
</protein>
<dbReference type="KEGG" id="bhf:C3V43_11265"/>
<comment type="similarity">
    <text evidence="10">Belongs to the CRISPR-associated endonuclease Cas1 family.</text>
</comment>
<dbReference type="Pfam" id="PF01867">
    <property type="entry name" value="Cas_Cas1"/>
    <property type="match status" value="1"/>
</dbReference>
<dbReference type="InterPro" id="IPR002729">
    <property type="entry name" value="CRISPR-assoc_Cas1"/>
</dbReference>
<dbReference type="EC" id="3.1.-.-" evidence="10"/>
<dbReference type="GO" id="GO:0043571">
    <property type="term" value="P:maintenance of CRISPR repeat elements"/>
    <property type="evidence" value="ECO:0007669"/>
    <property type="project" value="UniProtKB-UniRule"/>
</dbReference>